<organism evidence="1 2">
    <name type="scientific">Bradyrhizobium zhanjiangense</name>
    <dbReference type="NCBI Taxonomy" id="1325107"/>
    <lineage>
        <taxon>Bacteria</taxon>
        <taxon>Pseudomonadati</taxon>
        <taxon>Pseudomonadota</taxon>
        <taxon>Alphaproteobacteria</taxon>
        <taxon>Hyphomicrobiales</taxon>
        <taxon>Nitrobacteraceae</taxon>
        <taxon>Bradyrhizobium</taxon>
    </lineage>
</organism>
<dbReference type="RefSeq" id="WP_128944630.1">
    <property type="nucleotide sequence ID" value="NZ_LBJM01000034.1"/>
</dbReference>
<accession>A0A4Q0SSA5</accession>
<comment type="caution">
    <text evidence="1">The sequence shown here is derived from an EMBL/GenBank/DDBJ whole genome shotgun (WGS) entry which is preliminary data.</text>
</comment>
<sequence>MEEVWTAPWYAIIDKHVCKAWEDELRKEIGPEHPLWNCGLRLIARRDDRDDAIFLVGDGRVAEVHLTWSGEPERSPWPRTAIFANMGQ</sequence>
<dbReference type="Proteomes" id="UP000290565">
    <property type="component" value="Unassembled WGS sequence"/>
</dbReference>
<name>A0A4Q0SSA5_9BRAD</name>
<reference evidence="1 2" key="1">
    <citation type="submission" date="2015-04" db="EMBL/GenBank/DDBJ databases">
        <title>Comparative genomics of rhizobia nodulating Arachis hypogaea in China.</title>
        <authorList>
            <person name="Li Y."/>
        </authorList>
    </citation>
    <scope>NUCLEOTIDE SEQUENCE [LARGE SCALE GENOMIC DNA]</scope>
    <source>
        <strain evidence="1 2">CCBAU 51787</strain>
    </source>
</reference>
<evidence type="ECO:0000313" key="2">
    <source>
        <dbReference type="Proteomes" id="UP000290565"/>
    </source>
</evidence>
<protein>
    <submittedName>
        <fullName evidence="1">Uncharacterized protein</fullName>
    </submittedName>
</protein>
<gene>
    <name evidence="1" type="ORF">XH94_11995</name>
</gene>
<evidence type="ECO:0000313" key="1">
    <source>
        <dbReference type="EMBL" id="RXH40836.1"/>
    </source>
</evidence>
<dbReference type="EMBL" id="LBJM01000034">
    <property type="protein sequence ID" value="RXH40836.1"/>
    <property type="molecule type" value="Genomic_DNA"/>
</dbReference>
<proteinExistence type="predicted"/>
<dbReference type="AlphaFoldDB" id="A0A4Q0SSA5"/>